<dbReference type="OrthoDB" id="210273at2"/>
<name>A8MJ49_ALKOO</name>
<dbReference type="HOGENOM" id="CLU_605000_0_0_9"/>
<dbReference type="eggNOG" id="COG1555">
    <property type="taxonomic scope" value="Bacteria"/>
</dbReference>
<dbReference type="EMBL" id="CP000853">
    <property type="protein sequence ID" value="ABW19831.1"/>
    <property type="molecule type" value="Genomic_DNA"/>
</dbReference>
<dbReference type="PANTHER" id="PTHR37841">
    <property type="entry name" value="GLR2918 PROTEIN"/>
    <property type="match status" value="1"/>
</dbReference>
<protein>
    <submittedName>
        <fullName evidence="3">Copper amine oxidase domain protein</fullName>
    </submittedName>
</protein>
<feature type="domain" description="Copper amine oxidase-like N-terminal" evidence="2">
    <location>
        <begin position="343"/>
        <end position="450"/>
    </location>
</feature>
<dbReference type="RefSeq" id="WP_012160138.1">
    <property type="nucleotide sequence ID" value="NC_009922.1"/>
</dbReference>
<dbReference type="PANTHER" id="PTHR37841:SF1">
    <property type="entry name" value="DUF3298 DOMAIN-CONTAINING PROTEIN"/>
    <property type="match status" value="1"/>
</dbReference>
<dbReference type="KEGG" id="aoe:Clos_2298"/>
<dbReference type="InterPro" id="IPR012854">
    <property type="entry name" value="Cu_amine_oxidase-like_N"/>
</dbReference>
<feature type="chain" id="PRO_5002726708" evidence="1">
    <location>
        <begin position="24"/>
        <end position="452"/>
    </location>
</feature>
<accession>A8MJ49</accession>
<evidence type="ECO:0000259" key="2">
    <source>
        <dbReference type="Pfam" id="PF07833"/>
    </source>
</evidence>
<dbReference type="SUPFAM" id="SSF55383">
    <property type="entry name" value="Copper amine oxidase, domain N"/>
    <property type="match status" value="1"/>
</dbReference>
<dbReference type="AlphaFoldDB" id="A8MJ49"/>
<dbReference type="InterPro" id="IPR032774">
    <property type="entry name" value="WG_beta_rep"/>
</dbReference>
<dbReference type="STRING" id="350688.Clos_2298"/>
<dbReference type="Proteomes" id="UP000000269">
    <property type="component" value="Chromosome"/>
</dbReference>
<evidence type="ECO:0000313" key="4">
    <source>
        <dbReference type="Proteomes" id="UP000000269"/>
    </source>
</evidence>
<keyword evidence="1" id="KW-0732">Signal</keyword>
<dbReference type="Pfam" id="PF07833">
    <property type="entry name" value="Cu_amine_oxidN1"/>
    <property type="match status" value="1"/>
</dbReference>
<organism evidence="3 4">
    <name type="scientific">Alkaliphilus oremlandii (strain OhILAs)</name>
    <name type="common">Clostridium oremlandii (strain OhILAs)</name>
    <dbReference type="NCBI Taxonomy" id="350688"/>
    <lineage>
        <taxon>Bacteria</taxon>
        <taxon>Bacillati</taxon>
        <taxon>Bacillota</taxon>
        <taxon>Clostridia</taxon>
        <taxon>Peptostreptococcales</taxon>
        <taxon>Natronincolaceae</taxon>
        <taxon>Alkaliphilus</taxon>
    </lineage>
</organism>
<reference evidence="4" key="1">
    <citation type="submission" date="2007-10" db="EMBL/GenBank/DDBJ databases">
        <title>Complete genome of Alkaliphilus oremlandii OhILAs.</title>
        <authorList>
            <person name="Copeland A."/>
            <person name="Lucas S."/>
            <person name="Lapidus A."/>
            <person name="Barry K."/>
            <person name="Detter J.C."/>
            <person name="Glavina del Rio T."/>
            <person name="Hammon N."/>
            <person name="Israni S."/>
            <person name="Dalin E."/>
            <person name="Tice H."/>
            <person name="Pitluck S."/>
            <person name="Chain P."/>
            <person name="Malfatti S."/>
            <person name="Shin M."/>
            <person name="Vergez L."/>
            <person name="Schmutz J."/>
            <person name="Larimer F."/>
            <person name="Land M."/>
            <person name="Hauser L."/>
            <person name="Kyrpides N."/>
            <person name="Mikhailova N."/>
            <person name="Stolz J.F."/>
            <person name="Dawson A."/>
            <person name="Fisher E."/>
            <person name="Crable B."/>
            <person name="Perera E."/>
            <person name="Lisak J."/>
            <person name="Ranganathan M."/>
            <person name="Basu P."/>
            <person name="Richardson P."/>
        </authorList>
    </citation>
    <scope>NUCLEOTIDE SEQUENCE [LARGE SCALE GENOMIC DNA]</scope>
    <source>
        <strain evidence="4">OhILAs</strain>
    </source>
</reference>
<dbReference type="Pfam" id="PF14903">
    <property type="entry name" value="WG_beta_rep"/>
    <property type="match status" value="3"/>
</dbReference>
<proteinExistence type="predicted"/>
<evidence type="ECO:0000256" key="1">
    <source>
        <dbReference type="SAM" id="SignalP"/>
    </source>
</evidence>
<dbReference type="eggNOG" id="COG5263">
    <property type="taxonomic scope" value="Bacteria"/>
</dbReference>
<dbReference type="InterPro" id="IPR036582">
    <property type="entry name" value="Mao_N_sf"/>
</dbReference>
<sequence length="452" mass="51642">MKRKIKRLLILALLLSQGIFSFAESNKPYEGIDGWDNGMRRVYNYGQVGVIDEEGEFIIPFVSGFDLMISGEYILLLNQNSDIKTKILTKENEEIYSSDTQVVYYYDGEHSILSRFTGTYSEDPDNPYEIWEFAIGDKNFNPISEFEYSYIQVNKEHNFSYLFSEKDGKYGVIDWNGNVILPTEYDWITSLGREFNETVCVIRKDNKYGLFDGRTGKIVADCKYDNFSGYGSGLIAMQHNGKWGYLNDRGETVIQFQYDRALEFLSGYAHVIKNGKSGLIDPKGSYVIPCEYDYISGFAGETLTYGNSTSSYELIHPYASRDINIYKHLVWSDEREGINYWIYSDQEPFIEKGRTMVPIRVAAEYSGYNVKWVEDTKEIILFNEAKVIKLTIGSNIAIVNNFDDGILASTVVLDAPAKIVGGRTVVPLRFLAEHGGKTVIWENEQRNVIILD</sequence>
<dbReference type="Gene3D" id="3.30.457.10">
    <property type="entry name" value="Copper amine oxidase-like, N-terminal domain"/>
    <property type="match status" value="1"/>
</dbReference>
<evidence type="ECO:0000313" key="3">
    <source>
        <dbReference type="EMBL" id="ABW19831.1"/>
    </source>
</evidence>
<gene>
    <name evidence="3" type="ordered locus">Clos_2298</name>
</gene>
<keyword evidence="4" id="KW-1185">Reference proteome</keyword>
<feature type="signal peptide" evidence="1">
    <location>
        <begin position="1"/>
        <end position="23"/>
    </location>
</feature>